<evidence type="ECO:0000313" key="8">
    <source>
        <dbReference type="Proteomes" id="UP001054945"/>
    </source>
</evidence>
<reference evidence="7 8" key="1">
    <citation type="submission" date="2021-06" db="EMBL/GenBank/DDBJ databases">
        <title>Caerostris extrusa draft genome.</title>
        <authorList>
            <person name="Kono N."/>
            <person name="Arakawa K."/>
        </authorList>
    </citation>
    <scope>NUCLEOTIDE SEQUENCE [LARGE SCALE GENOMIC DNA]</scope>
</reference>
<evidence type="ECO:0000256" key="2">
    <source>
        <dbReference type="ARBA" id="ARBA00006403"/>
    </source>
</evidence>
<proteinExistence type="inferred from homology"/>
<keyword evidence="4" id="KW-0539">Nucleus</keyword>
<evidence type="ECO:0000256" key="1">
    <source>
        <dbReference type="ARBA" id="ARBA00004123"/>
    </source>
</evidence>
<dbReference type="Gene3D" id="1.10.10.10">
    <property type="entry name" value="Winged helix-like DNA-binding domain superfamily/Winged helix DNA-binding domain"/>
    <property type="match status" value="1"/>
</dbReference>
<evidence type="ECO:0000313" key="7">
    <source>
        <dbReference type="EMBL" id="GIY61943.1"/>
    </source>
</evidence>
<dbReference type="GO" id="GO:0005634">
    <property type="term" value="C:nucleus"/>
    <property type="evidence" value="ECO:0007669"/>
    <property type="project" value="UniProtKB-SubCell"/>
</dbReference>
<comment type="subcellular location">
    <subcellularLocation>
        <location evidence="1">Nucleus</location>
    </subcellularLocation>
</comment>
<dbReference type="Proteomes" id="UP001054945">
    <property type="component" value="Unassembled WGS sequence"/>
</dbReference>
<comment type="similarity">
    <text evidence="2">Belongs to the HSF family.</text>
</comment>
<organism evidence="7 8">
    <name type="scientific">Caerostris extrusa</name>
    <name type="common">Bark spider</name>
    <name type="synonym">Caerostris bankana</name>
    <dbReference type="NCBI Taxonomy" id="172846"/>
    <lineage>
        <taxon>Eukaryota</taxon>
        <taxon>Metazoa</taxon>
        <taxon>Ecdysozoa</taxon>
        <taxon>Arthropoda</taxon>
        <taxon>Chelicerata</taxon>
        <taxon>Arachnida</taxon>
        <taxon>Araneae</taxon>
        <taxon>Araneomorphae</taxon>
        <taxon>Entelegynae</taxon>
        <taxon>Araneoidea</taxon>
        <taxon>Araneidae</taxon>
        <taxon>Caerostris</taxon>
    </lineage>
</organism>
<evidence type="ECO:0000256" key="3">
    <source>
        <dbReference type="ARBA" id="ARBA00023125"/>
    </source>
</evidence>
<evidence type="ECO:0000256" key="5">
    <source>
        <dbReference type="SAM" id="MobiDB-lite"/>
    </source>
</evidence>
<dbReference type="AlphaFoldDB" id="A0AAV4UW41"/>
<dbReference type="GO" id="GO:0043565">
    <property type="term" value="F:sequence-specific DNA binding"/>
    <property type="evidence" value="ECO:0007669"/>
    <property type="project" value="InterPro"/>
</dbReference>
<dbReference type="Pfam" id="PF00447">
    <property type="entry name" value="HSF_DNA-bind"/>
    <property type="match status" value="1"/>
</dbReference>
<feature type="domain" description="HSF-type DNA-binding" evidence="6">
    <location>
        <begin position="27"/>
        <end position="98"/>
    </location>
</feature>
<feature type="region of interest" description="Disordered" evidence="5">
    <location>
        <begin position="111"/>
        <end position="146"/>
    </location>
</feature>
<dbReference type="InterPro" id="IPR036388">
    <property type="entry name" value="WH-like_DNA-bd_sf"/>
</dbReference>
<keyword evidence="3" id="KW-0238">DNA-binding</keyword>
<feature type="compositionally biased region" description="Polar residues" evidence="5">
    <location>
        <begin position="126"/>
        <end position="140"/>
    </location>
</feature>
<dbReference type="EMBL" id="BPLR01013553">
    <property type="protein sequence ID" value="GIY61943.1"/>
    <property type="molecule type" value="Genomic_DNA"/>
</dbReference>
<dbReference type="InterPro" id="IPR036390">
    <property type="entry name" value="WH_DNA-bd_sf"/>
</dbReference>
<dbReference type="SUPFAM" id="SSF46785">
    <property type="entry name" value="Winged helix' DNA-binding domain"/>
    <property type="match status" value="1"/>
</dbReference>
<keyword evidence="8" id="KW-1185">Reference proteome</keyword>
<dbReference type="GO" id="GO:0003700">
    <property type="term" value="F:DNA-binding transcription factor activity"/>
    <property type="evidence" value="ECO:0007669"/>
    <property type="project" value="InterPro"/>
</dbReference>
<gene>
    <name evidence="7" type="ORF">CEXT_592391</name>
</gene>
<evidence type="ECO:0000259" key="6">
    <source>
        <dbReference type="Pfam" id="PF00447"/>
    </source>
</evidence>
<comment type="caution">
    <text evidence="7">The sequence shown here is derived from an EMBL/GenBank/DDBJ whole genome shotgun (WGS) entry which is preliminary data.</text>
</comment>
<sequence>MIPEFLIQTLENTPFQLKLFVLATCPEVTYIQWSKCGNTVIVDSIEIINEGCASLIFNVDNFEQLLQSFSQYNFEIINKNPGDIFQRTEENAEFECQNAGQSTTYEAVDKTLSMQQSQEQTEKSDTLSANDTANNPQTAVNLFDGK</sequence>
<name>A0AAV4UW41_CAEEX</name>
<evidence type="ECO:0000256" key="4">
    <source>
        <dbReference type="ARBA" id="ARBA00023242"/>
    </source>
</evidence>
<accession>A0AAV4UW41</accession>
<protein>
    <recommendedName>
        <fullName evidence="6">HSF-type DNA-binding domain-containing protein</fullName>
    </recommendedName>
</protein>
<dbReference type="InterPro" id="IPR000232">
    <property type="entry name" value="HSF_DNA-bd"/>
</dbReference>